<dbReference type="AlphaFoldDB" id="A0A0K2TAX4"/>
<protein>
    <submittedName>
        <fullName evidence="1">Uncharacterized protein</fullName>
    </submittedName>
</protein>
<feature type="non-terminal residue" evidence="1">
    <location>
        <position position="1"/>
    </location>
</feature>
<proteinExistence type="predicted"/>
<reference evidence="1" key="1">
    <citation type="submission" date="2014-05" db="EMBL/GenBank/DDBJ databases">
        <authorList>
            <person name="Chronopoulou M."/>
        </authorList>
    </citation>
    <scope>NUCLEOTIDE SEQUENCE</scope>
    <source>
        <tissue evidence="1">Whole organism</tissue>
    </source>
</reference>
<dbReference type="EMBL" id="HACA01005361">
    <property type="protein sequence ID" value="CDW22722.1"/>
    <property type="molecule type" value="Transcribed_RNA"/>
</dbReference>
<sequence>RSNFLNFNYTSQYQQLFLEKSSFRSQNGLISEPEGFAHLYDVVIGYISPFFLNGGFQNCDGLLCKPCLHEALYSLVQW</sequence>
<evidence type="ECO:0000313" key="1">
    <source>
        <dbReference type="EMBL" id="CDW22722.1"/>
    </source>
</evidence>
<organism evidence="1">
    <name type="scientific">Lepeophtheirus salmonis</name>
    <name type="common">Salmon louse</name>
    <name type="synonym">Caligus salmonis</name>
    <dbReference type="NCBI Taxonomy" id="72036"/>
    <lineage>
        <taxon>Eukaryota</taxon>
        <taxon>Metazoa</taxon>
        <taxon>Ecdysozoa</taxon>
        <taxon>Arthropoda</taxon>
        <taxon>Crustacea</taxon>
        <taxon>Multicrustacea</taxon>
        <taxon>Hexanauplia</taxon>
        <taxon>Copepoda</taxon>
        <taxon>Siphonostomatoida</taxon>
        <taxon>Caligidae</taxon>
        <taxon>Lepeophtheirus</taxon>
    </lineage>
</organism>
<accession>A0A0K2TAX4</accession>
<name>A0A0K2TAX4_LEPSM</name>